<dbReference type="PROSITE" id="PS50893">
    <property type="entry name" value="ABC_TRANSPORTER_2"/>
    <property type="match status" value="1"/>
</dbReference>
<accession>C7XXG1</accession>
<organism evidence="4 5">
    <name type="scientific">Limosilactobacillus coleohominis 101-4-CHN</name>
    <dbReference type="NCBI Taxonomy" id="575594"/>
    <lineage>
        <taxon>Bacteria</taxon>
        <taxon>Bacillati</taxon>
        <taxon>Bacillota</taxon>
        <taxon>Bacilli</taxon>
        <taxon>Lactobacillales</taxon>
        <taxon>Lactobacillaceae</taxon>
        <taxon>Limosilactobacillus</taxon>
    </lineage>
</organism>
<evidence type="ECO:0000259" key="3">
    <source>
        <dbReference type="PROSITE" id="PS50893"/>
    </source>
</evidence>
<gene>
    <name evidence="4" type="ORF">HMPREF0501_01506</name>
</gene>
<keyword evidence="1" id="KW-0547">Nucleotide-binding</keyword>
<keyword evidence="5" id="KW-1185">Reference proteome</keyword>
<dbReference type="Gene3D" id="3.40.50.300">
    <property type="entry name" value="P-loop containing nucleotide triphosphate hydrolases"/>
    <property type="match status" value="1"/>
</dbReference>
<proteinExistence type="predicted"/>
<dbReference type="OrthoDB" id="9804819at2"/>
<feature type="domain" description="ABC transporter" evidence="3">
    <location>
        <begin position="4"/>
        <end position="229"/>
    </location>
</feature>
<dbReference type="InterPro" id="IPR003593">
    <property type="entry name" value="AAA+_ATPase"/>
</dbReference>
<dbReference type="Pfam" id="PF00005">
    <property type="entry name" value="ABC_tran"/>
    <property type="match status" value="1"/>
</dbReference>
<protein>
    <submittedName>
        <fullName evidence="4">ABC transporter, ATP-binding protein</fullName>
    </submittedName>
</protein>
<dbReference type="RefSeq" id="WP_006917446.1">
    <property type="nucleotide sequence ID" value="NZ_GG698806.1"/>
</dbReference>
<dbReference type="SUPFAM" id="SSF52540">
    <property type="entry name" value="P-loop containing nucleoside triphosphate hydrolases"/>
    <property type="match status" value="1"/>
</dbReference>
<name>C7XXG1_9LACO</name>
<dbReference type="InterPro" id="IPR003439">
    <property type="entry name" value="ABC_transporter-like_ATP-bd"/>
</dbReference>
<dbReference type="STRING" id="575594.HMPREF0501_01506"/>
<dbReference type="PANTHER" id="PTHR43158">
    <property type="entry name" value="SKFA PEPTIDE EXPORT ATP-BINDING PROTEIN SKFE"/>
    <property type="match status" value="1"/>
</dbReference>
<keyword evidence="2 4" id="KW-0067">ATP-binding</keyword>
<sequence>MATLKINQLTKRFGRHTILDNLDFTIEANKIYGLLGRNGAGKSTLLNIINNRNFPTDGEVLLDDASINNNSAALQQLYLMSETNMYPKRTRVSDMFRLADDGYGQFNFALAHRLTKAFDVQEKAHLSNLSTGLTTIAKLITALCVNADFIFLDEPTLGLDAGHRELFYRELLKTYEERPRTFVLSTHLISEVQPLVEHVWILDDHQFICNENVDDLLANAYAISGPAELVDEYTTELKVLDHQTIGNIKTVYVVQPLDETKVIPDRVKIEHIDLQKAFMALTNGEEN</sequence>
<dbReference type="Proteomes" id="UP000003987">
    <property type="component" value="Unassembled WGS sequence"/>
</dbReference>
<dbReference type="SMART" id="SM00382">
    <property type="entry name" value="AAA"/>
    <property type="match status" value="1"/>
</dbReference>
<evidence type="ECO:0000256" key="1">
    <source>
        <dbReference type="ARBA" id="ARBA00022741"/>
    </source>
</evidence>
<dbReference type="GO" id="GO:0016887">
    <property type="term" value="F:ATP hydrolysis activity"/>
    <property type="evidence" value="ECO:0007669"/>
    <property type="project" value="InterPro"/>
</dbReference>
<dbReference type="PANTHER" id="PTHR43158:SF5">
    <property type="entry name" value="ABC TRANSPORTER, ATP-BINDING PROTEIN"/>
    <property type="match status" value="1"/>
</dbReference>
<dbReference type="AlphaFoldDB" id="C7XXG1"/>
<evidence type="ECO:0000256" key="2">
    <source>
        <dbReference type="ARBA" id="ARBA00022840"/>
    </source>
</evidence>
<evidence type="ECO:0000313" key="4">
    <source>
        <dbReference type="EMBL" id="EEU29712.1"/>
    </source>
</evidence>
<dbReference type="GO" id="GO:0005524">
    <property type="term" value="F:ATP binding"/>
    <property type="evidence" value="ECO:0007669"/>
    <property type="project" value="UniProtKB-KW"/>
</dbReference>
<evidence type="ECO:0000313" key="5">
    <source>
        <dbReference type="Proteomes" id="UP000003987"/>
    </source>
</evidence>
<dbReference type="HOGENOM" id="CLU_000604_1_2_9"/>
<dbReference type="InterPro" id="IPR027417">
    <property type="entry name" value="P-loop_NTPase"/>
</dbReference>
<dbReference type="EMBL" id="GG698806">
    <property type="protein sequence ID" value="EEU29712.1"/>
    <property type="molecule type" value="Genomic_DNA"/>
</dbReference>
<reference evidence="4 5" key="1">
    <citation type="submission" date="2009-06" db="EMBL/GenBank/DDBJ databases">
        <title>The Genome Sequence of Lactobacillus coleohominis strain 101-4-CHN.</title>
        <authorList>
            <consortium name="The Broad Institute Genome Sequencing Platform"/>
            <person name="Ward D."/>
            <person name="Young S.K."/>
            <person name="Zeng Q."/>
            <person name="Koehrsen M."/>
            <person name="Alvarado L."/>
            <person name="Berlin A."/>
            <person name="Borenstein D."/>
            <person name="Chen Z."/>
            <person name="Engels R."/>
            <person name="Freedman E."/>
            <person name="Gellesch M."/>
            <person name="Goldberg J."/>
            <person name="Griggs A."/>
            <person name="Gujja S."/>
            <person name="Heiman D."/>
            <person name="Hepburn T."/>
            <person name="Howarth C."/>
            <person name="Jen D."/>
            <person name="Larson L."/>
            <person name="Lewis B."/>
            <person name="Mehta T."/>
            <person name="Park D."/>
            <person name="Pearson M."/>
            <person name="Roberts A."/>
            <person name="Saif S."/>
            <person name="Shea T."/>
            <person name="Shenoy N."/>
            <person name="Sisk P."/>
            <person name="Stolte C."/>
            <person name="Sykes S."/>
            <person name="Walk T."/>
            <person name="White J."/>
            <person name="Yandava C."/>
            <person name="Liu Y."/>
            <person name="Xu Q."/>
            <person name="Lander E."/>
            <person name="Nusbaum C."/>
            <person name="Galagan J."/>
            <person name="Birren B."/>
        </authorList>
    </citation>
    <scope>NUCLEOTIDE SEQUENCE [LARGE SCALE GENOMIC DNA]</scope>
    <source>
        <strain evidence="4 5">101-4-CHN</strain>
    </source>
</reference>
<dbReference type="CDD" id="cd03230">
    <property type="entry name" value="ABC_DR_subfamily_A"/>
    <property type="match status" value="1"/>
</dbReference>
<dbReference type="eggNOG" id="COG1131">
    <property type="taxonomic scope" value="Bacteria"/>
</dbReference>